<dbReference type="PRINTS" id="PR00377">
    <property type="entry name" value="IMPHPHTASES"/>
</dbReference>
<dbReference type="InParanoid" id="A0A2R5GBX5"/>
<dbReference type="GO" id="GO:0006021">
    <property type="term" value="P:inositol biosynthetic process"/>
    <property type="evidence" value="ECO:0007669"/>
    <property type="project" value="UniProtKB-UniPathway"/>
</dbReference>
<evidence type="ECO:0000313" key="9">
    <source>
        <dbReference type="EMBL" id="GBG27839.1"/>
    </source>
</evidence>
<evidence type="ECO:0000313" key="10">
    <source>
        <dbReference type="Proteomes" id="UP000241890"/>
    </source>
</evidence>
<accession>A0A2R5GBX5</accession>
<dbReference type="Gene3D" id="3.40.190.80">
    <property type="match status" value="1"/>
</dbReference>
<keyword evidence="10" id="KW-1185">Reference proteome</keyword>
<sequence>MDSASAELREALVAATQAGNKIRETWIKTRKHELDVSSTVTKSNTADLQTETDRKCEELIVAHLRAKFPDHRFIGEEDTASKGDQGFEVTDEPTFIIDPIDGTTNFFRAVLSCSVLVAFMEKQEIRAAVVLDPIQCEVFYAEKGAGAWVQALSSESLERVGEPRRMSTSGEKDLTQSLVATEIGYQRETKEVEQFLDLQRKLLHKGRIRGLRISGGCGLGLAYVADGRTDVYLELYSPYIWDFSAGSLLVTEAGGMICDPSGGELNLKGRSIFASATSELGKTTIDLIN</sequence>
<dbReference type="InterPro" id="IPR033942">
    <property type="entry name" value="IMPase"/>
</dbReference>
<dbReference type="Proteomes" id="UP000241890">
    <property type="component" value="Unassembled WGS sequence"/>
</dbReference>
<organism evidence="9 10">
    <name type="scientific">Hondaea fermentalgiana</name>
    <dbReference type="NCBI Taxonomy" id="2315210"/>
    <lineage>
        <taxon>Eukaryota</taxon>
        <taxon>Sar</taxon>
        <taxon>Stramenopiles</taxon>
        <taxon>Bigyra</taxon>
        <taxon>Labyrinthulomycetes</taxon>
        <taxon>Thraustochytrida</taxon>
        <taxon>Thraustochytriidae</taxon>
        <taxon>Hondaea</taxon>
    </lineage>
</organism>
<name>A0A2R5GBX5_9STRA</name>
<feature type="binding site" evidence="7">
    <location>
        <position position="242"/>
    </location>
    <ligand>
        <name>Mg(2+)</name>
        <dbReference type="ChEBI" id="CHEBI:18420"/>
        <label>1</label>
        <note>catalytic</note>
    </ligand>
</feature>
<evidence type="ECO:0000256" key="8">
    <source>
        <dbReference type="RuleBase" id="RU364068"/>
    </source>
</evidence>
<dbReference type="UniPathway" id="UPA00823">
    <property type="reaction ID" value="UER00788"/>
</dbReference>
<dbReference type="AlphaFoldDB" id="A0A2R5GBX5"/>
<evidence type="ECO:0000256" key="6">
    <source>
        <dbReference type="ARBA" id="ARBA00022842"/>
    </source>
</evidence>
<keyword evidence="5 8" id="KW-0378">Hydrolase</keyword>
<dbReference type="InterPro" id="IPR020583">
    <property type="entry name" value="Inositol_monoP_metal-BS"/>
</dbReference>
<dbReference type="SUPFAM" id="SSF56655">
    <property type="entry name" value="Carbohydrate phosphatase"/>
    <property type="match status" value="1"/>
</dbReference>
<feature type="binding site" evidence="7">
    <location>
        <position position="98"/>
    </location>
    <ligand>
        <name>Mg(2+)</name>
        <dbReference type="ChEBI" id="CHEBI:18420"/>
        <label>1</label>
        <note>catalytic</note>
    </ligand>
</feature>
<comment type="caution">
    <text evidence="9">The sequence shown here is derived from an EMBL/GenBank/DDBJ whole genome shotgun (WGS) entry which is preliminary data.</text>
</comment>
<comment type="catalytic activity">
    <reaction evidence="1 8">
        <text>a myo-inositol phosphate + H2O = myo-inositol + phosphate</text>
        <dbReference type="Rhea" id="RHEA:24056"/>
        <dbReference type="ChEBI" id="CHEBI:15377"/>
        <dbReference type="ChEBI" id="CHEBI:17268"/>
        <dbReference type="ChEBI" id="CHEBI:43474"/>
        <dbReference type="ChEBI" id="CHEBI:84139"/>
        <dbReference type="EC" id="3.1.3.25"/>
    </reaction>
</comment>
<dbReference type="GO" id="GO:0046872">
    <property type="term" value="F:metal ion binding"/>
    <property type="evidence" value="ECO:0007669"/>
    <property type="project" value="UniProtKB-KW"/>
</dbReference>
<evidence type="ECO:0000256" key="3">
    <source>
        <dbReference type="ARBA" id="ARBA00009759"/>
    </source>
</evidence>
<evidence type="ECO:0000256" key="4">
    <source>
        <dbReference type="ARBA" id="ARBA00022723"/>
    </source>
</evidence>
<dbReference type="Pfam" id="PF00459">
    <property type="entry name" value="Inositol_P"/>
    <property type="match status" value="1"/>
</dbReference>
<comment type="cofactor">
    <cofactor evidence="2 7 8">
        <name>Mg(2+)</name>
        <dbReference type="ChEBI" id="CHEBI:18420"/>
    </cofactor>
</comment>
<feature type="binding site" evidence="7">
    <location>
        <position position="101"/>
    </location>
    <ligand>
        <name>Mg(2+)</name>
        <dbReference type="ChEBI" id="CHEBI:18420"/>
        <label>1</label>
        <note>catalytic</note>
    </ligand>
</feature>
<gene>
    <name evidence="9" type="ORF">FCC1311_040622</name>
</gene>
<feature type="binding site" evidence="7">
    <location>
        <position position="76"/>
    </location>
    <ligand>
        <name>Mg(2+)</name>
        <dbReference type="ChEBI" id="CHEBI:18420"/>
        <label>1</label>
        <note>catalytic</note>
    </ligand>
</feature>
<dbReference type="GO" id="GO:0008934">
    <property type="term" value="F:inositol monophosphate 1-phosphatase activity"/>
    <property type="evidence" value="ECO:0007669"/>
    <property type="project" value="InterPro"/>
</dbReference>
<comment type="similarity">
    <text evidence="3 8">Belongs to the inositol monophosphatase superfamily.</text>
</comment>
<dbReference type="OrthoDB" id="10254945at2759"/>
<reference evidence="9 10" key="1">
    <citation type="submission" date="2017-12" db="EMBL/GenBank/DDBJ databases">
        <title>Sequencing, de novo assembly and annotation of complete genome of a new Thraustochytrid species, strain FCC1311.</title>
        <authorList>
            <person name="Sedici K."/>
            <person name="Godart F."/>
            <person name="Aiese Cigliano R."/>
            <person name="Sanseverino W."/>
            <person name="Barakat M."/>
            <person name="Ortet P."/>
            <person name="Marechal E."/>
            <person name="Cagnac O."/>
            <person name="Amato A."/>
        </authorList>
    </citation>
    <scope>NUCLEOTIDE SEQUENCE [LARGE SCALE GENOMIC DNA]</scope>
</reference>
<keyword evidence="6 7" id="KW-0460">Magnesium</keyword>
<dbReference type="PROSITE" id="PS00629">
    <property type="entry name" value="IMP_1"/>
    <property type="match status" value="1"/>
</dbReference>
<comment type="pathway">
    <text evidence="8">Polyol metabolism; myo-inositol biosynthesis; myo-inositol from D-glucose 6-phosphate: step 2/2.</text>
</comment>
<evidence type="ECO:0000256" key="2">
    <source>
        <dbReference type="ARBA" id="ARBA00001946"/>
    </source>
</evidence>
<dbReference type="InterPro" id="IPR000760">
    <property type="entry name" value="Inositol_monophosphatase-like"/>
</dbReference>
<proteinExistence type="inferred from homology"/>
<protein>
    <recommendedName>
        <fullName evidence="8">Inositol-1-monophosphatase</fullName>
        <ecNumber evidence="8">3.1.3.25</ecNumber>
    </recommendedName>
</protein>
<dbReference type="CDD" id="cd01639">
    <property type="entry name" value="IMPase"/>
    <property type="match status" value="1"/>
</dbReference>
<dbReference type="EMBL" id="BEYU01000036">
    <property type="protein sequence ID" value="GBG27839.1"/>
    <property type="molecule type" value="Genomic_DNA"/>
</dbReference>
<feature type="binding site" evidence="7">
    <location>
        <position position="100"/>
    </location>
    <ligand>
        <name>Mg(2+)</name>
        <dbReference type="ChEBI" id="CHEBI:18420"/>
        <label>1</label>
        <note>catalytic</note>
    </ligand>
</feature>
<evidence type="ECO:0000256" key="7">
    <source>
        <dbReference type="PIRSR" id="PIRSR600760-2"/>
    </source>
</evidence>
<evidence type="ECO:0000256" key="1">
    <source>
        <dbReference type="ARBA" id="ARBA00001033"/>
    </source>
</evidence>
<dbReference type="EC" id="3.1.3.25" evidence="8"/>
<dbReference type="GO" id="GO:0007165">
    <property type="term" value="P:signal transduction"/>
    <property type="evidence" value="ECO:0007669"/>
    <property type="project" value="TreeGrafter"/>
</dbReference>
<evidence type="ECO:0000256" key="5">
    <source>
        <dbReference type="ARBA" id="ARBA00022801"/>
    </source>
</evidence>
<keyword evidence="4 7" id="KW-0479">Metal-binding</keyword>
<dbReference type="PANTHER" id="PTHR20854:SF4">
    <property type="entry name" value="INOSITOL-1-MONOPHOSPHATASE-RELATED"/>
    <property type="match status" value="1"/>
</dbReference>
<dbReference type="Gene3D" id="3.30.540.10">
    <property type="entry name" value="Fructose-1,6-Bisphosphatase, subunit A, domain 1"/>
    <property type="match status" value="1"/>
</dbReference>
<dbReference type="PANTHER" id="PTHR20854">
    <property type="entry name" value="INOSITOL MONOPHOSPHATASE"/>
    <property type="match status" value="1"/>
</dbReference>